<keyword evidence="5 7" id="KW-0408">Iron</keyword>
<dbReference type="Gene3D" id="1.20.1260.10">
    <property type="match status" value="1"/>
</dbReference>
<dbReference type="GO" id="GO:0042802">
    <property type="term" value="F:identical protein binding"/>
    <property type="evidence" value="ECO:0007669"/>
    <property type="project" value="UniProtKB-ARBA"/>
</dbReference>
<dbReference type="AlphaFoldDB" id="A0A379GA66"/>
<feature type="domain" description="Ferritin-like diiron" evidence="9">
    <location>
        <begin position="1"/>
        <end position="146"/>
    </location>
</feature>
<dbReference type="CDD" id="cd01055">
    <property type="entry name" value="Nonheme_Ferritin"/>
    <property type="match status" value="1"/>
</dbReference>
<feature type="binding site" evidence="7">
    <location>
        <position position="54"/>
    </location>
    <ligand>
        <name>Fe cation</name>
        <dbReference type="ChEBI" id="CHEBI:24875"/>
        <label>1</label>
    </ligand>
</feature>
<dbReference type="InterPro" id="IPR009078">
    <property type="entry name" value="Ferritin-like_SF"/>
</dbReference>
<dbReference type="Proteomes" id="UP000254235">
    <property type="component" value="Unassembled WGS sequence"/>
</dbReference>
<evidence type="ECO:0000256" key="1">
    <source>
        <dbReference type="ARBA" id="ARBA00006950"/>
    </source>
</evidence>
<feature type="binding site" evidence="7">
    <location>
        <position position="51"/>
    </location>
    <ligand>
        <name>Fe cation</name>
        <dbReference type="ChEBI" id="CHEBI:24875"/>
        <label>1</label>
    </ligand>
</feature>
<dbReference type="OrthoDB" id="9801481at2"/>
<dbReference type="InterPro" id="IPR001519">
    <property type="entry name" value="Ferritin"/>
</dbReference>
<dbReference type="EMBL" id="QLTQ01000062">
    <property type="protein sequence ID" value="RAS39883.1"/>
    <property type="molecule type" value="Genomic_DNA"/>
</dbReference>
<evidence type="ECO:0000256" key="7">
    <source>
        <dbReference type="PIRSR" id="PIRSR601519-1"/>
    </source>
</evidence>
<dbReference type="GO" id="GO:0008198">
    <property type="term" value="F:ferrous iron binding"/>
    <property type="evidence" value="ECO:0007669"/>
    <property type="project" value="TreeGrafter"/>
</dbReference>
<evidence type="ECO:0000313" key="10">
    <source>
        <dbReference type="EMBL" id="RAS39883.1"/>
    </source>
</evidence>
<dbReference type="SUPFAM" id="SSF47240">
    <property type="entry name" value="Ferritin-like"/>
    <property type="match status" value="1"/>
</dbReference>
<proteinExistence type="inferred from homology"/>
<comment type="catalytic activity">
    <reaction evidence="8">
        <text>4 Fe(2+) + O2 + 6 H2O = 4 iron(III) oxide-hydroxide + 12 H(+)</text>
        <dbReference type="Rhea" id="RHEA:11972"/>
        <dbReference type="ChEBI" id="CHEBI:15377"/>
        <dbReference type="ChEBI" id="CHEBI:15378"/>
        <dbReference type="ChEBI" id="CHEBI:15379"/>
        <dbReference type="ChEBI" id="CHEBI:29033"/>
        <dbReference type="ChEBI" id="CHEBI:78619"/>
        <dbReference type="EC" id="1.16.3.2"/>
    </reaction>
</comment>
<comment type="similarity">
    <text evidence="1 8">Belongs to the ferritin family. Prokaryotic subfamily.</text>
</comment>
<evidence type="ECO:0000256" key="6">
    <source>
        <dbReference type="ARBA" id="ARBA00054546"/>
    </source>
</evidence>
<feature type="binding site" evidence="7">
    <location>
        <position position="18"/>
    </location>
    <ligand>
        <name>Fe cation</name>
        <dbReference type="ChEBI" id="CHEBI:24875"/>
        <label>1</label>
    </ligand>
</feature>
<protein>
    <recommendedName>
        <fullName evidence="8">Ferritin</fullName>
        <ecNumber evidence="8">1.16.3.2</ecNumber>
    </recommendedName>
</protein>
<keyword evidence="12" id="KW-1185">Reference proteome</keyword>
<accession>A0A379GA66</accession>
<organism evidence="11 13">
    <name type="scientific">Prevotella pallens</name>
    <dbReference type="NCBI Taxonomy" id="60133"/>
    <lineage>
        <taxon>Bacteria</taxon>
        <taxon>Pseudomonadati</taxon>
        <taxon>Bacteroidota</taxon>
        <taxon>Bacteroidia</taxon>
        <taxon>Bacteroidales</taxon>
        <taxon>Prevotellaceae</taxon>
        <taxon>Prevotella</taxon>
    </lineage>
</organism>
<keyword evidence="2 8" id="KW-0409">Iron storage</keyword>
<evidence type="ECO:0000256" key="5">
    <source>
        <dbReference type="ARBA" id="ARBA00023004"/>
    </source>
</evidence>
<dbReference type="InterPro" id="IPR009040">
    <property type="entry name" value="Ferritin-like_diiron"/>
</dbReference>
<feature type="binding site" evidence="7">
    <location>
        <position position="95"/>
    </location>
    <ligand>
        <name>Fe cation</name>
        <dbReference type="ChEBI" id="CHEBI:24875"/>
        <label>1</label>
    </ligand>
</feature>
<evidence type="ECO:0000313" key="13">
    <source>
        <dbReference type="Proteomes" id="UP000254235"/>
    </source>
</evidence>
<sequence length="161" mass="18498">MDINKTMEAAFNKQIEAELWSANIYLGMAFWFKKEGWNGFASWLFKQADEERGHALDMADYLIARGGVPTMSAIPAVKNDWTDAKEVFEAVLKHEQHVTELINELADVADAEKDRASQNFVAKYIDEQVEEEKNVKDILLLFKQMPLHTLAHIDRKVGERE</sequence>
<evidence type="ECO:0000256" key="3">
    <source>
        <dbReference type="ARBA" id="ARBA00022723"/>
    </source>
</evidence>
<evidence type="ECO:0000256" key="8">
    <source>
        <dbReference type="RuleBase" id="RU361145"/>
    </source>
</evidence>
<evidence type="ECO:0000259" key="9">
    <source>
        <dbReference type="PROSITE" id="PS50905"/>
    </source>
</evidence>
<dbReference type="GO" id="GO:0004322">
    <property type="term" value="F:ferroxidase activity"/>
    <property type="evidence" value="ECO:0007669"/>
    <property type="project" value="TreeGrafter"/>
</dbReference>
<comment type="function">
    <text evidence="6">May alleviate iron toxicity in the presence of oxygen.</text>
</comment>
<dbReference type="Proteomes" id="UP000249852">
    <property type="component" value="Unassembled WGS sequence"/>
</dbReference>
<feature type="binding site" evidence="7">
    <location>
        <position position="128"/>
    </location>
    <ligand>
        <name>Fe cation</name>
        <dbReference type="ChEBI" id="CHEBI:24875"/>
        <label>1</label>
    </ligand>
</feature>
<dbReference type="InterPro" id="IPR041719">
    <property type="entry name" value="Ferritin_prok"/>
</dbReference>
<dbReference type="RefSeq" id="WP_006046514.1">
    <property type="nucleotide sequence ID" value="NZ_CAUOZC010000088.1"/>
</dbReference>
<dbReference type="InterPro" id="IPR008331">
    <property type="entry name" value="Ferritin_DPS_dom"/>
</dbReference>
<reference evidence="10 12" key="1">
    <citation type="submission" date="2018-06" db="EMBL/GenBank/DDBJ databases">
        <title>Genomic Encyclopedia of Archaeal and Bacterial Type Strains, Phase II (KMG-II): from individual species to whole genera.</title>
        <authorList>
            <person name="Goeker M."/>
        </authorList>
    </citation>
    <scope>NUCLEOTIDE SEQUENCE [LARGE SCALE GENOMIC DNA]</scope>
    <source>
        <strain evidence="10 12">DSM 18710</strain>
    </source>
</reference>
<name>A0A379GA66_9BACT</name>
<dbReference type="GO" id="GO:0006879">
    <property type="term" value="P:intracellular iron ion homeostasis"/>
    <property type="evidence" value="ECO:0007669"/>
    <property type="project" value="UniProtKB-KW"/>
</dbReference>
<dbReference type="GeneID" id="78572037"/>
<keyword evidence="3 7" id="KW-0479">Metal-binding</keyword>
<keyword evidence="8" id="KW-0963">Cytoplasm</keyword>
<dbReference type="EMBL" id="UGTP01000004">
    <property type="protein sequence ID" value="SUC37934.1"/>
    <property type="molecule type" value="Genomic_DNA"/>
</dbReference>
<comment type="function">
    <text evidence="8">Iron-storage protein.</text>
</comment>
<dbReference type="GO" id="GO:0008199">
    <property type="term" value="F:ferric iron binding"/>
    <property type="evidence" value="ECO:0007669"/>
    <property type="project" value="InterPro"/>
</dbReference>
<keyword evidence="4 11" id="KW-0560">Oxidoreductase</keyword>
<gene>
    <name evidence="11" type="primary">ftnA</name>
    <name evidence="10" type="ORF">BC673_1624</name>
    <name evidence="11" type="ORF">NCTC13043_02433</name>
</gene>
<evidence type="ECO:0000256" key="2">
    <source>
        <dbReference type="ARBA" id="ARBA00022434"/>
    </source>
</evidence>
<dbReference type="FunFam" id="1.20.1260.10:FF:000001">
    <property type="entry name" value="Non-heme ferritin"/>
    <property type="match status" value="1"/>
</dbReference>
<evidence type="ECO:0000256" key="4">
    <source>
        <dbReference type="ARBA" id="ARBA00023002"/>
    </source>
</evidence>
<dbReference type="PANTHER" id="PTHR11431:SF127">
    <property type="entry name" value="BACTERIAL NON-HEME FERRITIN"/>
    <property type="match status" value="1"/>
</dbReference>
<reference evidence="11 13" key="2">
    <citation type="submission" date="2018-06" db="EMBL/GenBank/DDBJ databases">
        <authorList>
            <consortium name="Pathogen Informatics"/>
            <person name="Doyle S."/>
        </authorList>
    </citation>
    <scope>NUCLEOTIDE SEQUENCE [LARGE SCALE GENOMIC DNA]</scope>
    <source>
        <strain evidence="11 13">NCTC13043</strain>
    </source>
</reference>
<comment type="subcellular location">
    <subcellularLocation>
        <location evidence="8">Cytoplasm</location>
    </subcellularLocation>
</comment>
<dbReference type="GO" id="GO:0006826">
    <property type="term" value="P:iron ion transport"/>
    <property type="evidence" value="ECO:0007669"/>
    <property type="project" value="InterPro"/>
</dbReference>
<evidence type="ECO:0000313" key="11">
    <source>
        <dbReference type="EMBL" id="SUC37934.1"/>
    </source>
</evidence>
<dbReference type="InterPro" id="IPR012347">
    <property type="entry name" value="Ferritin-like"/>
</dbReference>
<dbReference type="GO" id="GO:0005829">
    <property type="term" value="C:cytosol"/>
    <property type="evidence" value="ECO:0007669"/>
    <property type="project" value="TreeGrafter"/>
</dbReference>
<dbReference type="Pfam" id="PF00210">
    <property type="entry name" value="Ferritin"/>
    <property type="match status" value="1"/>
</dbReference>
<dbReference type="PANTHER" id="PTHR11431">
    <property type="entry name" value="FERRITIN"/>
    <property type="match status" value="1"/>
</dbReference>
<dbReference type="EC" id="1.16.3.2" evidence="8"/>
<evidence type="ECO:0000313" key="12">
    <source>
        <dbReference type="Proteomes" id="UP000249852"/>
    </source>
</evidence>
<dbReference type="PROSITE" id="PS50905">
    <property type="entry name" value="FERRITIN_LIKE"/>
    <property type="match status" value="1"/>
</dbReference>